<evidence type="ECO:0000256" key="1">
    <source>
        <dbReference type="SAM" id="Phobius"/>
    </source>
</evidence>
<keyword evidence="3" id="KW-1185">Reference proteome</keyword>
<reference evidence="2 3" key="1">
    <citation type="submission" date="2020-06" db="EMBL/GenBank/DDBJ databases">
        <title>Frischella cerana isolated from Apis cerana gut homogenate.</title>
        <authorList>
            <person name="Wolter L.A."/>
            <person name="Suenami S."/>
            <person name="Miyazaki R."/>
        </authorList>
    </citation>
    <scope>NUCLEOTIDE SEQUENCE [LARGE SCALE GENOMIC DNA]</scope>
    <source>
        <strain evidence="2 3">Ac13</strain>
    </source>
</reference>
<evidence type="ECO:0000313" key="2">
    <source>
        <dbReference type="EMBL" id="MBC9131390.1"/>
    </source>
</evidence>
<organism evidence="2 3">
    <name type="scientific">Frischella japonica</name>
    <dbReference type="NCBI Taxonomy" id="2741544"/>
    <lineage>
        <taxon>Bacteria</taxon>
        <taxon>Pseudomonadati</taxon>
        <taxon>Pseudomonadota</taxon>
        <taxon>Gammaproteobacteria</taxon>
        <taxon>Orbales</taxon>
        <taxon>Orbaceae</taxon>
        <taxon>Frischella</taxon>
    </lineage>
</organism>
<dbReference type="RefSeq" id="WP_187755836.1">
    <property type="nucleotide sequence ID" value="NZ_JABURY010000018.1"/>
</dbReference>
<gene>
    <name evidence="2" type="ORF">FcAc13_08720</name>
</gene>
<dbReference type="EMBL" id="JABURY010000018">
    <property type="protein sequence ID" value="MBC9131390.1"/>
    <property type="molecule type" value="Genomic_DNA"/>
</dbReference>
<feature type="transmembrane region" description="Helical" evidence="1">
    <location>
        <begin position="55"/>
        <end position="73"/>
    </location>
</feature>
<dbReference type="Proteomes" id="UP000651208">
    <property type="component" value="Unassembled WGS sequence"/>
</dbReference>
<keyword evidence="1" id="KW-1133">Transmembrane helix</keyword>
<dbReference type="InterPro" id="IPR036259">
    <property type="entry name" value="MFS_trans_sf"/>
</dbReference>
<comment type="caution">
    <text evidence="2">The sequence shown here is derived from an EMBL/GenBank/DDBJ whole genome shotgun (WGS) entry which is preliminary data.</text>
</comment>
<proteinExistence type="predicted"/>
<dbReference type="Gene3D" id="1.20.1250.20">
    <property type="entry name" value="MFS general substrate transporter like domains"/>
    <property type="match status" value="1"/>
</dbReference>
<accession>A0ABR7QZ33</accession>
<evidence type="ECO:0000313" key="3">
    <source>
        <dbReference type="Proteomes" id="UP000651208"/>
    </source>
</evidence>
<name>A0ABR7QZ33_9GAMM</name>
<sequence>MTKSSITIMISQLPKLLLDKQRLAIYFCSLFVLLSFVALYSVLHQNWLSIYISELRNISIFTLLFSLTASFVYKKISPLYVLVIALCLMAISLAMHAFYLNNQQNPIYLLLMIHFVFILDLAYAVPSMITCIAINSSIQNRGMATSLYTSILFIGASLG</sequence>
<feature type="transmembrane region" description="Helical" evidence="1">
    <location>
        <begin position="79"/>
        <end position="100"/>
    </location>
</feature>
<protein>
    <submittedName>
        <fullName evidence="2">Preprotein translocase subunit Sec61beta</fullName>
    </submittedName>
</protein>
<keyword evidence="1" id="KW-0472">Membrane</keyword>
<feature type="transmembrane region" description="Helical" evidence="1">
    <location>
        <begin position="23"/>
        <end position="43"/>
    </location>
</feature>
<keyword evidence="1" id="KW-0812">Transmembrane</keyword>
<dbReference type="SUPFAM" id="SSF103473">
    <property type="entry name" value="MFS general substrate transporter"/>
    <property type="match status" value="1"/>
</dbReference>